<dbReference type="STRING" id="381665.SAMN05216554_1808"/>
<dbReference type="InterPro" id="IPR011032">
    <property type="entry name" value="GroES-like_sf"/>
</dbReference>
<dbReference type="Pfam" id="PF00107">
    <property type="entry name" value="ADH_zinc_N"/>
    <property type="match status" value="1"/>
</dbReference>
<feature type="domain" description="Enoyl reductase (ER)" evidence="6">
    <location>
        <begin position="10"/>
        <end position="360"/>
    </location>
</feature>
<protein>
    <submittedName>
        <fullName evidence="7">Threonine dehydrogenase</fullName>
    </submittedName>
</protein>
<dbReference type="InterPro" id="IPR002328">
    <property type="entry name" value="ADH_Zn_CS"/>
</dbReference>
<proteinExistence type="inferred from homology"/>
<evidence type="ECO:0000256" key="4">
    <source>
        <dbReference type="ARBA" id="ARBA00023002"/>
    </source>
</evidence>
<evidence type="ECO:0000313" key="7">
    <source>
        <dbReference type="EMBL" id="SDY86960.1"/>
    </source>
</evidence>
<dbReference type="PANTHER" id="PTHR43401:SF2">
    <property type="entry name" value="L-THREONINE 3-DEHYDROGENASE"/>
    <property type="match status" value="1"/>
</dbReference>
<dbReference type="InterPro" id="IPR036291">
    <property type="entry name" value="NAD(P)-bd_dom_sf"/>
</dbReference>
<evidence type="ECO:0000313" key="8">
    <source>
        <dbReference type="Proteomes" id="UP000198891"/>
    </source>
</evidence>
<dbReference type="Gene3D" id="3.90.180.10">
    <property type="entry name" value="Medium-chain alcohol dehydrogenases, catalytic domain"/>
    <property type="match status" value="1"/>
</dbReference>
<dbReference type="Proteomes" id="UP000198891">
    <property type="component" value="Unassembled WGS sequence"/>
</dbReference>
<dbReference type="GO" id="GO:0016491">
    <property type="term" value="F:oxidoreductase activity"/>
    <property type="evidence" value="ECO:0007669"/>
    <property type="project" value="UniProtKB-KW"/>
</dbReference>
<evidence type="ECO:0000256" key="1">
    <source>
        <dbReference type="ARBA" id="ARBA00001947"/>
    </source>
</evidence>
<comment type="similarity">
    <text evidence="5">Belongs to the zinc-containing alcohol dehydrogenase family.</text>
</comment>
<dbReference type="Gene3D" id="3.40.50.720">
    <property type="entry name" value="NAD(P)-binding Rossmann-like Domain"/>
    <property type="match status" value="1"/>
</dbReference>
<dbReference type="AlphaFoldDB" id="A0A1H3NE56"/>
<keyword evidence="2 5" id="KW-0479">Metal-binding</keyword>
<accession>A0A1H3NE56</accession>
<dbReference type="SMART" id="SM00829">
    <property type="entry name" value="PKS_ER"/>
    <property type="match status" value="1"/>
</dbReference>
<dbReference type="SUPFAM" id="SSF51735">
    <property type="entry name" value="NAD(P)-binding Rossmann-fold domains"/>
    <property type="match status" value="1"/>
</dbReference>
<dbReference type="CDD" id="cd08231">
    <property type="entry name" value="MDR_TM0436_like"/>
    <property type="match status" value="1"/>
</dbReference>
<evidence type="ECO:0000256" key="3">
    <source>
        <dbReference type="ARBA" id="ARBA00022833"/>
    </source>
</evidence>
<dbReference type="Pfam" id="PF08240">
    <property type="entry name" value="ADH_N"/>
    <property type="match status" value="1"/>
</dbReference>
<gene>
    <name evidence="7" type="ORF">SAMN05216554_1808</name>
</gene>
<dbReference type="EMBL" id="FNPZ01000001">
    <property type="protein sequence ID" value="SDY86960.1"/>
    <property type="molecule type" value="Genomic_DNA"/>
</dbReference>
<dbReference type="InterPro" id="IPR013149">
    <property type="entry name" value="ADH-like_C"/>
</dbReference>
<dbReference type="PROSITE" id="PS00059">
    <property type="entry name" value="ADH_ZINC"/>
    <property type="match status" value="1"/>
</dbReference>
<keyword evidence="8" id="KW-1185">Reference proteome</keyword>
<reference evidence="7 8" key="1">
    <citation type="submission" date="2016-10" db="EMBL/GenBank/DDBJ databases">
        <authorList>
            <person name="de Groot N.N."/>
        </authorList>
    </citation>
    <scope>NUCLEOTIDE SEQUENCE [LARGE SCALE GENOMIC DNA]</scope>
    <source>
        <strain evidence="7 8">CGMCC 4.3491</strain>
    </source>
</reference>
<dbReference type="RefSeq" id="WP_217634311.1">
    <property type="nucleotide sequence ID" value="NZ_FNPZ01000001.1"/>
</dbReference>
<dbReference type="SUPFAM" id="SSF50129">
    <property type="entry name" value="GroES-like"/>
    <property type="match status" value="1"/>
</dbReference>
<keyword evidence="4" id="KW-0560">Oxidoreductase</keyword>
<evidence type="ECO:0000259" key="6">
    <source>
        <dbReference type="SMART" id="SM00829"/>
    </source>
</evidence>
<keyword evidence="3 5" id="KW-0862">Zinc</keyword>
<name>A0A1H3NE56_9MICO</name>
<dbReference type="InterPro" id="IPR013154">
    <property type="entry name" value="ADH-like_N"/>
</dbReference>
<sequence length="362" mass="39163">MQGRVAAIVGPRQFEVKEYEVPMPEAGALVLTVRRANVCGSDIHQYHYDSPALREAALGHEFVGEVLALGDGVTHDNAGQPVAVGDRVVAVYYVTCRRCAACLRGDFGMCVNSLREWSKNPDVAPHFFGGFGTHYYVNQDQYFFTVPDVLDDQIVAGANCGLAQMLFALDRTRLAAGSIIVVQGAGGLGLYAVAVAKERGAEVVVIDGVPERLALAERFGADHVIDMTEHTTTEERVARVLELTGGRGADVVLEVTGVSAAFPESIALARTGGEVVSVGNLTVGEGFEIALSPGVITRKNLRVQGVLRYDPWYLHRALEFLVRTRERFPFEALTKQAHSFDDLADAIRDGESRSVARASIVF</sequence>
<dbReference type="PANTHER" id="PTHR43401">
    <property type="entry name" value="L-THREONINE 3-DEHYDROGENASE"/>
    <property type="match status" value="1"/>
</dbReference>
<comment type="cofactor">
    <cofactor evidence="1 5">
        <name>Zn(2+)</name>
        <dbReference type="ChEBI" id="CHEBI:29105"/>
    </cofactor>
</comment>
<organism evidence="7 8">
    <name type="scientific">Herbiconiux ginsengi</name>
    <dbReference type="NCBI Taxonomy" id="381665"/>
    <lineage>
        <taxon>Bacteria</taxon>
        <taxon>Bacillati</taxon>
        <taxon>Actinomycetota</taxon>
        <taxon>Actinomycetes</taxon>
        <taxon>Micrococcales</taxon>
        <taxon>Microbacteriaceae</taxon>
        <taxon>Herbiconiux</taxon>
    </lineage>
</organism>
<evidence type="ECO:0000256" key="5">
    <source>
        <dbReference type="RuleBase" id="RU361277"/>
    </source>
</evidence>
<evidence type="ECO:0000256" key="2">
    <source>
        <dbReference type="ARBA" id="ARBA00022723"/>
    </source>
</evidence>
<dbReference type="InterPro" id="IPR050129">
    <property type="entry name" value="Zn_alcohol_dh"/>
</dbReference>
<dbReference type="GO" id="GO:0008270">
    <property type="term" value="F:zinc ion binding"/>
    <property type="evidence" value="ECO:0007669"/>
    <property type="project" value="InterPro"/>
</dbReference>
<dbReference type="InterPro" id="IPR020843">
    <property type="entry name" value="ER"/>
</dbReference>